<feature type="domain" description="HTH LytTR-type" evidence="3">
    <location>
        <begin position="129"/>
        <end position="230"/>
    </location>
</feature>
<dbReference type="Pfam" id="PF04397">
    <property type="entry name" value="LytTR"/>
    <property type="match status" value="1"/>
</dbReference>
<sequence length="236" mass="27151">MKIAIVEDNQTDKDKLLKYLKKIETSSDEIFDIITFQDGLDIVTNYPEGVDLIYFDVQMPHMDGMTAAKKIRAKDANVIIVFLTNYVQYAIDGYQVNASDFLLKPLSYFSLAEHFKKVRELIKLRETSITVNSTDGLKKIILNRLYYVESEAHYLHLHLYDGKETIIDMFESMKNMEKLLSDKGFFRCNNCYIVNLKHVDGVKASMVQVGPYNLTISRPRKKAFMQALTAYLGMGV</sequence>
<dbReference type="SUPFAM" id="SSF52172">
    <property type="entry name" value="CheY-like"/>
    <property type="match status" value="1"/>
</dbReference>
<name>A0A0R1S1S7_9LACO</name>
<dbReference type="SMART" id="SM00850">
    <property type="entry name" value="LytTR"/>
    <property type="match status" value="1"/>
</dbReference>
<dbReference type="RefSeq" id="WP_027825768.1">
    <property type="nucleotide sequence ID" value="NZ_AZFB01000005.1"/>
</dbReference>
<dbReference type="InterPro" id="IPR046947">
    <property type="entry name" value="LytR-like"/>
</dbReference>
<evidence type="ECO:0000313" key="4">
    <source>
        <dbReference type="EMBL" id="KRL63117.1"/>
    </source>
</evidence>
<evidence type="ECO:0000259" key="3">
    <source>
        <dbReference type="PROSITE" id="PS50930"/>
    </source>
</evidence>
<feature type="modified residue" description="4-aspartylphosphate" evidence="1">
    <location>
        <position position="56"/>
    </location>
</feature>
<dbReference type="PANTHER" id="PTHR37299">
    <property type="entry name" value="TRANSCRIPTIONAL REGULATOR-RELATED"/>
    <property type="match status" value="1"/>
</dbReference>
<gene>
    <name evidence="4" type="ORF">FC23_GL001056</name>
</gene>
<dbReference type="InterPro" id="IPR001789">
    <property type="entry name" value="Sig_transdc_resp-reg_receiver"/>
</dbReference>
<dbReference type="PROSITE" id="PS50930">
    <property type="entry name" value="HTH_LYTTR"/>
    <property type="match status" value="1"/>
</dbReference>
<proteinExistence type="predicted"/>
<dbReference type="Gene3D" id="2.40.50.1020">
    <property type="entry name" value="LytTr DNA-binding domain"/>
    <property type="match status" value="1"/>
</dbReference>
<dbReference type="GO" id="GO:0000156">
    <property type="term" value="F:phosphorelay response regulator activity"/>
    <property type="evidence" value="ECO:0007669"/>
    <property type="project" value="InterPro"/>
</dbReference>
<dbReference type="GO" id="GO:0003677">
    <property type="term" value="F:DNA binding"/>
    <property type="evidence" value="ECO:0007669"/>
    <property type="project" value="InterPro"/>
</dbReference>
<dbReference type="EMBL" id="AZFB01000005">
    <property type="protein sequence ID" value="KRL63117.1"/>
    <property type="molecule type" value="Genomic_DNA"/>
</dbReference>
<comment type="caution">
    <text evidence="4">The sequence shown here is derived from an EMBL/GenBank/DDBJ whole genome shotgun (WGS) entry which is preliminary data.</text>
</comment>
<dbReference type="AlphaFoldDB" id="A0A0R1S1S7"/>
<dbReference type="InterPro" id="IPR007492">
    <property type="entry name" value="LytTR_DNA-bd_dom"/>
</dbReference>
<dbReference type="OrthoDB" id="3190595at2"/>
<evidence type="ECO:0000313" key="5">
    <source>
        <dbReference type="Proteomes" id="UP000051931"/>
    </source>
</evidence>
<feature type="domain" description="Response regulatory" evidence="2">
    <location>
        <begin position="2"/>
        <end position="119"/>
    </location>
</feature>
<accession>A0A0R1S1S7</accession>
<protein>
    <submittedName>
        <fullName evidence="4">Response regulator protein</fullName>
    </submittedName>
</protein>
<dbReference type="SMART" id="SM00448">
    <property type="entry name" value="REC"/>
    <property type="match status" value="1"/>
</dbReference>
<dbReference type="Proteomes" id="UP000051931">
    <property type="component" value="Unassembled WGS sequence"/>
</dbReference>
<keyword evidence="1" id="KW-0597">Phosphoprotein</keyword>
<dbReference type="eggNOG" id="COG3279">
    <property type="taxonomic scope" value="Bacteria"/>
</dbReference>
<dbReference type="PROSITE" id="PS50110">
    <property type="entry name" value="RESPONSE_REGULATORY"/>
    <property type="match status" value="1"/>
</dbReference>
<evidence type="ECO:0000259" key="2">
    <source>
        <dbReference type="PROSITE" id="PS50110"/>
    </source>
</evidence>
<reference evidence="4 5" key="1">
    <citation type="journal article" date="2015" name="Genome Announc.">
        <title>Expanding the biotechnology potential of lactobacilli through comparative genomics of 213 strains and associated genera.</title>
        <authorList>
            <person name="Sun Z."/>
            <person name="Harris H.M."/>
            <person name="McCann A."/>
            <person name="Guo C."/>
            <person name="Argimon S."/>
            <person name="Zhang W."/>
            <person name="Yang X."/>
            <person name="Jeffery I.B."/>
            <person name="Cooney J.C."/>
            <person name="Kagawa T.F."/>
            <person name="Liu W."/>
            <person name="Song Y."/>
            <person name="Salvetti E."/>
            <person name="Wrobel A."/>
            <person name="Rasinkangas P."/>
            <person name="Parkhill J."/>
            <person name="Rea M.C."/>
            <person name="O'Sullivan O."/>
            <person name="Ritari J."/>
            <person name="Douillard F.P."/>
            <person name="Paul Ross R."/>
            <person name="Yang R."/>
            <person name="Briner A.E."/>
            <person name="Felis G.E."/>
            <person name="de Vos W.M."/>
            <person name="Barrangou R."/>
            <person name="Klaenhammer T.R."/>
            <person name="Caufield P.W."/>
            <person name="Cui Y."/>
            <person name="Zhang H."/>
            <person name="O'Toole P.W."/>
        </authorList>
    </citation>
    <scope>NUCLEOTIDE SEQUENCE [LARGE SCALE GENOMIC DNA]</scope>
    <source>
        <strain evidence="4 5">DSM 15354</strain>
    </source>
</reference>
<dbReference type="InterPro" id="IPR011006">
    <property type="entry name" value="CheY-like_superfamily"/>
</dbReference>
<evidence type="ECO:0000256" key="1">
    <source>
        <dbReference type="PROSITE-ProRule" id="PRU00169"/>
    </source>
</evidence>
<keyword evidence="5" id="KW-1185">Reference proteome</keyword>
<dbReference type="PATRIC" id="fig|1122152.4.peg.1086"/>
<dbReference type="STRING" id="1122152.GCA_000425905_00798"/>
<dbReference type="Gene3D" id="3.40.50.2300">
    <property type="match status" value="1"/>
</dbReference>
<organism evidence="4 5">
    <name type="scientific">Lactobacillus psittaci DSM 15354</name>
    <dbReference type="NCBI Taxonomy" id="1122152"/>
    <lineage>
        <taxon>Bacteria</taxon>
        <taxon>Bacillati</taxon>
        <taxon>Bacillota</taxon>
        <taxon>Bacilli</taxon>
        <taxon>Lactobacillales</taxon>
        <taxon>Lactobacillaceae</taxon>
        <taxon>Lactobacillus</taxon>
    </lineage>
</organism>
<dbReference type="Pfam" id="PF00072">
    <property type="entry name" value="Response_reg"/>
    <property type="match status" value="1"/>
</dbReference>
<dbReference type="PANTHER" id="PTHR37299:SF1">
    <property type="entry name" value="STAGE 0 SPORULATION PROTEIN A HOMOLOG"/>
    <property type="match status" value="1"/>
</dbReference>